<dbReference type="Proteomes" id="UP001149165">
    <property type="component" value="Unassembled WGS sequence"/>
</dbReference>
<dbReference type="InterPro" id="IPR036291">
    <property type="entry name" value="NAD(P)-bd_dom_sf"/>
</dbReference>
<keyword evidence="2" id="KW-0521">NADP</keyword>
<dbReference type="SUPFAM" id="SSF51735">
    <property type="entry name" value="NAD(P)-binding Rossmann-fold domains"/>
    <property type="match status" value="1"/>
</dbReference>
<evidence type="ECO:0000313" key="5">
    <source>
        <dbReference type="Proteomes" id="UP001149165"/>
    </source>
</evidence>
<evidence type="ECO:0008006" key="6">
    <source>
        <dbReference type="Google" id="ProtNLM"/>
    </source>
</evidence>
<keyword evidence="3" id="KW-0560">Oxidoreductase</keyword>
<evidence type="ECO:0000313" key="4">
    <source>
        <dbReference type="EMBL" id="KAJ5113441.1"/>
    </source>
</evidence>
<evidence type="ECO:0000256" key="3">
    <source>
        <dbReference type="ARBA" id="ARBA00023002"/>
    </source>
</evidence>
<keyword evidence="5" id="KW-1185">Reference proteome</keyword>
<reference evidence="4" key="2">
    <citation type="journal article" date="2023" name="IMA Fungus">
        <title>Comparative genomic study of the Penicillium genus elucidates a diverse pangenome and 15 lateral gene transfer events.</title>
        <authorList>
            <person name="Petersen C."/>
            <person name="Sorensen T."/>
            <person name="Nielsen M.R."/>
            <person name="Sondergaard T.E."/>
            <person name="Sorensen J.L."/>
            <person name="Fitzpatrick D.A."/>
            <person name="Frisvad J.C."/>
            <person name="Nielsen K.L."/>
        </authorList>
    </citation>
    <scope>NUCLEOTIDE SEQUENCE</scope>
    <source>
        <strain evidence="4">IBT 30069</strain>
    </source>
</reference>
<dbReference type="OrthoDB" id="191139at2759"/>
<dbReference type="PANTHER" id="PTHR24320:SF236">
    <property type="entry name" value="SHORT-CHAIN DEHYDROGENASE-RELATED"/>
    <property type="match status" value="1"/>
</dbReference>
<dbReference type="GO" id="GO:0016491">
    <property type="term" value="F:oxidoreductase activity"/>
    <property type="evidence" value="ECO:0007669"/>
    <property type="project" value="UniProtKB-KW"/>
</dbReference>
<dbReference type="AlphaFoldDB" id="A0A9W9G797"/>
<comment type="caution">
    <text evidence="4">The sequence shown here is derived from an EMBL/GenBank/DDBJ whole genome shotgun (WGS) entry which is preliminary data.</text>
</comment>
<sequence>MAPSFSSSWTQFFPPKPQFTDRDVGDLRGKVYIVTGSNTGIGKELARMLYAKNAKVYVAARSQEKAERAMKEIQRAVPVSTGSLVFLLLDLSDLQKVKTAAQTFIAQESKLHVLFNNAGLMSTEPMEKTTQGYEMALGVNCVGTFLFTKLLTPTLVATAKTEPTNAVRVVWLSSFGLELFAENNVGISTENLDYHITKPATERYGLSKCGAWALGVEFARRHKADGIISIPINPGNLTSDLARDQPASIKIAAKMFGYPPPMGACTELWAGLSPEVTIEKSGSWVVPFGRFYPLRTDLLNATKPEAEGGTGGTAKFWEWSESQVQAYIQ</sequence>
<dbReference type="PRINTS" id="PR00081">
    <property type="entry name" value="GDHRDH"/>
</dbReference>
<dbReference type="Pfam" id="PF00106">
    <property type="entry name" value="adh_short"/>
    <property type="match status" value="1"/>
</dbReference>
<protein>
    <recommendedName>
        <fullName evidence="6">Short-chain dehydrogenase/reductase SDR</fullName>
    </recommendedName>
</protein>
<accession>A0A9W9G797</accession>
<evidence type="ECO:0000256" key="1">
    <source>
        <dbReference type="ARBA" id="ARBA00006484"/>
    </source>
</evidence>
<dbReference type="Gene3D" id="3.40.50.720">
    <property type="entry name" value="NAD(P)-binding Rossmann-like Domain"/>
    <property type="match status" value="1"/>
</dbReference>
<gene>
    <name evidence="4" type="ORF">N7456_001975</name>
</gene>
<dbReference type="PANTHER" id="PTHR24320">
    <property type="entry name" value="RETINOL DEHYDROGENASE"/>
    <property type="match status" value="1"/>
</dbReference>
<organism evidence="4 5">
    <name type="scientific">Penicillium angulare</name>
    <dbReference type="NCBI Taxonomy" id="116970"/>
    <lineage>
        <taxon>Eukaryota</taxon>
        <taxon>Fungi</taxon>
        <taxon>Dikarya</taxon>
        <taxon>Ascomycota</taxon>
        <taxon>Pezizomycotina</taxon>
        <taxon>Eurotiomycetes</taxon>
        <taxon>Eurotiomycetidae</taxon>
        <taxon>Eurotiales</taxon>
        <taxon>Aspergillaceae</taxon>
        <taxon>Penicillium</taxon>
    </lineage>
</organism>
<dbReference type="EMBL" id="JAPQKH010000002">
    <property type="protein sequence ID" value="KAJ5113441.1"/>
    <property type="molecule type" value="Genomic_DNA"/>
</dbReference>
<name>A0A9W9G797_9EURO</name>
<reference evidence="4" key="1">
    <citation type="submission" date="2022-11" db="EMBL/GenBank/DDBJ databases">
        <authorList>
            <person name="Petersen C."/>
        </authorList>
    </citation>
    <scope>NUCLEOTIDE SEQUENCE</scope>
    <source>
        <strain evidence="4">IBT 30069</strain>
    </source>
</reference>
<dbReference type="InterPro" id="IPR002347">
    <property type="entry name" value="SDR_fam"/>
</dbReference>
<proteinExistence type="inferred from homology"/>
<comment type="similarity">
    <text evidence="1">Belongs to the short-chain dehydrogenases/reductases (SDR) family.</text>
</comment>
<evidence type="ECO:0000256" key="2">
    <source>
        <dbReference type="ARBA" id="ARBA00022857"/>
    </source>
</evidence>